<feature type="domain" description="Ketoreductase" evidence="1">
    <location>
        <begin position="6"/>
        <end position="185"/>
    </location>
</feature>
<protein>
    <recommendedName>
        <fullName evidence="1">Ketoreductase domain-containing protein</fullName>
    </recommendedName>
</protein>
<name>A0A922CQQ2_MANSE</name>
<dbReference type="InterPro" id="IPR002347">
    <property type="entry name" value="SDR_fam"/>
</dbReference>
<sequence>MSFENKVVIITGASSGIGAVTATSFAKQGASVVLVGRNEERLREVAKECEQYGKMLAIKADLSNLEETQNIIKQTIAKFGKLDILINNAGFLAFTKVLQEDMMEVYDKVMNTNLRGTVHLTNLAAPYLVKSKGNIVNISSIAGLSLITPEYIIYSVSKAGMDHFSKYVAAELAPHGVRVNTINPGPVRTPIFDVPDAPHDAESLGNKTALKRPSDSQEIADLILFVVGEKGKSMTGCNYVIDNGFLLK</sequence>
<dbReference type="Proteomes" id="UP000791440">
    <property type="component" value="Unassembled WGS sequence"/>
</dbReference>
<evidence type="ECO:0000313" key="3">
    <source>
        <dbReference type="Proteomes" id="UP000791440"/>
    </source>
</evidence>
<dbReference type="PANTHER" id="PTHR43975">
    <property type="entry name" value="ZGC:101858"/>
    <property type="match status" value="1"/>
</dbReference>
<keyword evidence="3" id="KW-1185">Reference proteome</keyword>
<reference evidence="2" key="2">
    <citation type="submission" date="2020-12" db="EMBL/GenBank/DDBJ databases">
        <authorList>
            <person name="Kanost M."/>
        </authorList>
    </citation>
    <scope>NUCLEOTIDE SEQUENCE</scope>
</reference>
<reference evidence="2" key="1">
    <citation type="journal article" date="2016" name="Insect Biochem. Mol. Biol.">
        <title>Multifaceted biological insights from a draft genome sequence of the tobacco hornworm moth, Manduca sexta.</title>
        <authorList>
            <person name="Kanost M.R."/>
            <person name="Arrese E.L."/>
            <person name="Cao X."/>
            <person name="Chen Y.R."/>
            <person name="Chellapilla S."/>
            <person name="Goldsmith M.R."/>
            <person name="Grosse-Wilde E."/>
            <person name="Heckel D.G."/>
            <person name="Herndon N."/>
            <person name="Jiang H."/>
            <person name="Papanicolaou A."/>
            <person name="Qu J."/>
            <person name="Soulages J.L."/>
            <person name="Vogel H."/>
            <person name="Walters J."/>
            <person name="Waterhouse R.M."/>
            <person name="Ahn S.J."/>
            <person name="Almeida F.C."/>
            <person name="An C."/>
            <person name="Aqrawi P."/>
            <person name="Bretschneider A."/>
            <person name="Bryant W.B."/>
            <person name="Bucks S."/>
            <person name="Chao H."/>
            <person name="Chevignon G."/>
            <person name="Christen J.M."/>
            <person name="Clarke D.F."/>
            <person name="Dittmer N.T."/>
            <person name="Ferguson L.C.F."/>
            <person name="Garavelou S."/>
            <person name="Gordon K.H.J."/>
            <person name="Gunaratna R.T."/>
            <person name="Han Y."/>
            <person name="Hauser F."/>
            <person name="He Y."/>
            <person name="Heidel-Fischer H."/>
            <person name="Hirsh A."/>
            <person name="Hu Y."/>
            <person name="Jiang H."/>
            <person name="Kalra D."/>
            <person name="Klinner C."/>
            <person name="Konig C."/>
            <person name="Kovar C."/>
            <person name="Kroll A.R."/>
            <person name="Kuwar S.S."/>
            <person name="Lee S.L."/>
            <person name="Lehman R."/>
            <person name="Li K."/>
            <person name="Li Z."/>
            <person name="Liang H."/>
            <person name="Lovelace S."/>
            <person name="Lu Z."/>
            <person name="Mansfield J.H."/>
            <person name="McCulloch K.J."/>
            <person name="Mathew T."/>
            <person name="Morton B."/>
            <person name="Muzny D.M."/>
            <person name="Neunemann D."/>
            <person name="Ongeri F."/>
            <person name="Pauchet Y."/>
            <person name="Pu L.L."/>
            <person name="Pyrousis I."/>
            <person name="Rao X.J."/>
            <person name="Redding A."/>
            <person name="Roesel C."/>
            <person name="Sanchez-Gracia A."/>
            <person name="Schaack S."/>
            <person name="Shukla A."/>
            <person name="Tetreau G."/>
            <person name="Wang Y."/>
            <person name="Xiong G.H."/>
            <person name="Traut W."/>
            <person name="Walsh T.K."/>
            <person name="Worley K.C."/>
            <person name="Wu D."/>
            <person name="Wu W."/>
            <person name="Wu Y.Q."/>
            <person name="Zhang X."/>
            <person name="Zou Z."/>
            <person name="Zucker H."/>
            <person name="Briscoe A.D."/>
            <person name="Burmester T."/>
            <person name="Clem R.J."/>
            <person name="Feyereisen R."/>
            <person name="Grimmelikhuijzen C.J.P."/>
            <person name="Hamodrakas S.J."/>
            <person name="Hansson B.S."/>
            <person name="Huguet E."/>
            <person name="Jermiin L.S."/>
            <person name="Lan Q."/>
            <person name="Lehman H.K."/>
            <person name="Lorenzen M."/>
            <person name="Merzendorfer H."/>
            <person name="Michalopoulos I."/>
            <person name="Morton D.B."/>
            <person name="Muthukrishnan S."/>
            <person name="Oakeshott J.G."/>
            <person name="Palmer W."/>
            <person name="Park Y."/>
            <person name="Passarelli A.L."/>
            <person name="Rozas J."/>
            <person name="Schwartz L.M."/>
            <person name="Smith W."/>
            <person name="Southgate A."/>
            <person name="Vilcinskas A."/>
            <person name="Vogt R."/>
            <person name="Wang P."/>
            <person name="Werren J."/>
            <person name="Yu X.Q."/>
            <person name="Zhou J.J."/>
            <person name="Brown S.J."/>
            <person name="Scherer S.E."/>
            <person name="Richards S."/>
            <person name="Blissard G.W."/>
        </authorList>
    </citation>
    <scope>NUCLEOTIDE SEQUENCE</scope>
</reference>
<dbReference type="Pfam" id="PF13561">
    <property type="entry name" value="adh_short_C2"/>
    <property type="match status" value="1"/>
</dbReference>
<dbReference type="AlphaFoldDB" id="A0A922CQQ2"/>
<evidence type="ECO:0000259" key="1">
    <source>
        <dbReference type="SMART" id="SM00822"/>
    </source>
</evidence>
<accession>A0A922CQQ2</accession>
<dbReference type="InterPro" id="IPR057326">
    <property type="entry name" value="KR_dom"/>
</dbReference>
<dbReference type="SMART" id="SM00822">
    <property type="entry name" value="PKS_KR"/>
    <property type="match status" value="1"/>
</dbReference>
<evidence type="ECO:0000313" key="2">
    <source>
        <dbReference type="EMBL" id="KAG6454308.1"/>
    </source>
</evidence>
<dbReference type="EMBL" id="JH668464">
    <property type="protein sequence ID" value="KAG6454308.1"/>
    <property type="molecule type" value="Genomic_DNA"/>
</dbReference>
<dbReference type="PANTHER" id="PTHR43975:SF2">
    <property type="entry name" value="EG:BACR7A4.14 PROTEIN-RELATED"/>
    <property type="match status" value="1"/>
</dbReference>
<organism evidence="2 3">
    <name type="scientific">Manduca sexta</name>
    <name type="common">Tobacco hawkmoth</name>
    <name type="synonym">Tobacco hornworm</name>
    <dbReference type="NCBI Taxonomy" id="7130"/>
    <lineage>
        <taxon>Eukaryota</taxon>
        <taxon>Metazoa</taxon>
        <taxon>Ecdysozoa</taxon>
        <taxon>Arthropoda</taxon>
        <taxon>Hexapoda</taxon>
        <taxon>Insecta</taxon>
        <taxon>Pterygota</taxon>
        <taxon>Neoptera</taxon>
        <taxon>Endopterygota</taxon>
        <taxon>Lepidoptera</taxon>
        <taxon>Glossata</taxon>
        <taxon>Ditrysia</taxon>
        <taxon>Bombycoidea</taxon>
        <taxon>Sphingidae</taxon>
        <taxon>Sphinginae</taxon>
        <taxon>Sphingini</taxon>
        <taxon>Manduca</taxon>
    </lineage>
</organism>
<dbReference type="FunFam" id="3.40.50.720:FF:000084">
    <property type="entry name" value="Short-chain dehydrogenase reductase"/>
    <property type="match status" value="1"/>
</dbReference>
<comment type="caution">
    <text evidence="2">The sequence shown here is derived from an EMBL/GenBank/DDBJ whole genome shotgun (WGS) entry which is preliminary data.</text>
</comment>
<gene>
    <name evidence="2" type="ORF">O3G_MSEX008633</name>
</gene>
<dbReference type="EMBL" id="JH668464">
    <property type="protein sequence ID" value="KAG6454307.1"/>
    <property type="molecule type" value="Genomic_DNA"/>
</dbReference>
<proteinExistence type="predicted"/>